<dbReference type="AlphaFoldDB" id="A0A6A6SJC8"/>
<sequence>MYQCPILLSAPRPRLTPLHCQRLFGFTLALFTSPSISNSSFGFPFENGAKKSECASAEPSLGADTSLPQIMSRPIQFCRIGDLAAQSLQWPCWYLGLARVSVMESSMWLSDDLSREGR</sequence>
<gene>
    <name evidence="1" type="ORF">K491DRAFT_291871</name>
</gene>
<evidence type="ECO:0000313" key="1">
    <source>
        <dbReference type="EMBL" id="KAF2647690.1"/>
    </source>
</evidence>
<evidence type="ECO:0000313" key="2">
    <source>
        <dbReference type="Proteomes" id="UP000799324"/>
    </source>
</evidence>
<name>A0A6A6SJC8_9PLEO</name>
<organism evidence="1 2">
    <name type="scientific">Lophiostoma macrostomum CBS 122681</name>
    <dbReference type="NCBI Taxonomy" id="1314788"/>
    <lineage>
        <taxon>Eukaryota</taxon>
        <taxon>Fungi</taxon>
        <taxon>Dikarya</taxon>
        <taxon>Ascomycota</taxon>
        <taxon>Pezizomycotina</taxon>
        <taxon>Dothideomycetes</taxon>
        <taxon>Pleosporomycetidae</taxon>
        <taxon>Pleosporales</taxon>
        <taxon>Lophiostomataceae</taxon>
        <taxon>Lophiostoma</taxon>
    </lineage>
</organism>
<reference evidence="1" key="1">
    <citation type="journal article" date="2020" name="Stud. Mycol.">
        <title>101 Dothideomycetes genomes: a test case for predicting lifestyles and emergence of pathogens.</title>
        <authorList>
            <person name="Haridas S."/>
            <person name="Albert R."/>
            <person name="Binder M."/>
            <person name="Bloem J."/>
            <person name="Labutti K."/>
            <person name="Salamov A."/>
            <person name="Andreopoulos B."/>
            <person name="Baker S."/>
            <person name="Barry K."/>
            <person name="Bills G."/>
            <person name="Bluhm B."/>
            <person name="Cannon C."/>
            <person name="Castanera R."/>
            <person name="Culley D."/>
            <person name="Daum C."/>
            <person name="Ezra D."/>
            <person name="Gonzalez J."/>
            <person name="Henrissat B."/>
            <person name="Kuo A."/>
            <person name="Liang C."/>
            <person name="Lipzen A."/>
            <person name="Lutzoni F."/>
            <person name="Magnuson J."/>
            <person name="Mondo S."/>
            <person name="Nolan M."/>
            <person name="Ohm R."/>
            <person name="Pangilinan J."/>
            <person name="Park H.-J."/>
            <person name="Ramirez L."/>
            <person name="Alfaro M."/>
            <person name="Sun H."/>
            <person name="Tritt A."/>
            <person name="Yoshinaga Y."/>
            <person name="Zwiers L.-H."/>
            <person name="Turgeon B."/>
            <person name="Goodwin S."/>
            <person name="Spatafora J."/>
            <person name="Crous P."/>
            <person name="Grigoriev I."/>
        </authorList>
    </citation>
    <scope>NUCLEOTIDE SEQUENCE</scope>
    <source>
        <strain evidence="1">CBS 122681</strain>
    </source>
</reference>
<dbReference type="EMBL" id="MU004591">
    <property type="protein sequence ID" value="KAF2647690.1"/>
    <property type="molecule type" value="Genomic_DNA"/>
</dbReference>
<keyword evidence="2" id="KW-1185">Reference proteome</keyword>
<proteinExistence type="predicted"/>
<accession>A0A6A6SJC8</accession>
<dbReference type="Proteomes" id="UP000799324">
    <property type="component" value="Unassembled WGS sequence"/>
</dbReference>
<protein>
    <submittedName>
        <fullName evidence="1">Uncharacterized protein</fullName>
    </submittedName>
</protein>